<dbReference type="Pfam" id="PF13411">
    <property type="entry name" value="MerR_1"/>
    <property type="match status" value="1"/>
</dbReference>
<proteinExistence type="predicted"/>
<dbReference type="PANTHER" id="PTHR30204:SF94">
    <property type="entry name" value="HEAVY METAL-DEPENDENT TRANSCRIPTIONAL REGULATOR HI_0293-RELATED"/>
    <property type="match status" value="1"/>
</dbReference>
<keyword evidence="5" id="KW-1185">Reference proteome</keyword>
<dbReference type="EMBL" id="JAHLQK010000001">
    <property type="protein sequence ID" value="MBU5675700.1"/>
    <property type="molecule type" value="Genomic_DNA"/>
</dbReference>
<name>A0ABS6FZM7_9FIRM</name>
<reference evidence="4 5" key="1">
    <citation type="submission" date="2021-06" db="EMBL/GenBank/DDBJ databases">
        <authorList>
            <person name="Sun Q."/>
            <person name="Li D."/>
        </authorList>
    </citation>
    <scope>NUCLEOTIDE SEQUENCE [LARGE SCALE GENOMIC DNA]</scope>
    <source>
        <strain evidence="4 5">MSJ-5</strain>
    </source>
</reference>
<sequence length="234" mass="27567">MGNYRTSEVAKIIGVHPNTVISYEKLGYISTVARMQNRYRIYTEQHIEQIKMARLALKSESVKTYMRLKVRDILRTLAKGDLDKALLLSQNFLLKIQKEKDSEYKAIKEIKKVLKEYVEEKQNISLKRSKVAESVGVSIDVIINWERNGILSIPRNNKNNYRIYSENELVLLKIIKLLRDENYSTQCIRKMIVKIKFNDFEFLNKDDELLSSIEEKEKDLKNLISHINKLINER</sequence>
<dbReference type="PANTHER" id="PTHR30204">
    <property type="entry name" value="REDOX-CYCLING DRUG-SENSING TRANSCRIPTIONAL ACTIVATOR SOXR"/>
    <property type="match status" value="1"/>
</dbReference>
<evidence type="ECO:0000313" key="4">
    <source>
        <dbReference type="EMBL" id="MBU5675700.1"/>
    </source>
</evidence>
<comment type="caution">
    <text evidence="4">The sequence shown here is derived from an EMBL/GenBank/DDBJ whole genome shotgun (WGS) entry which is preliminary data.</text>
</comment>
<dbReference type="Proteomes" id="UP000779508">
    <property type="component" value="Unassembled WGS sequence"/>
</dbReference>
<evidence type="ECO:0000313" key="5">
    <source>
        <dbReference type="Proteomes" id="UP000779508"/>
    </source>
</evidence>
<dbReference type="InterPro" id="IPR000551">
    <property type="entry name" value="MerR-type_HTH_dom"/>
</dbReference>
<dbReference type="RefSeq" id="WP_216415158.1">
    <property type="nucleotide sequence ID" value="NZ_JAHLQK010000001.1"/>
</dbReference>
<evidence type="ECO:0000256" key="1">
    <source>
        <dbReference type="ARBA" id="ARBA00023015"/>
    </source>
</evidence>
<dbReference type="InterPro" id="IPR047057">
    <property type="entry name" value="MerR_fam"/>
</dbReference>
<feature type="domain" description="HTH merR-type" evidence="3">
    <location>
        <begin position="3"/>
        <end position="48"/>
    </location>
</feature>
<dbReference type="PROSITE" id="PS50937">
    <property type="entry name" value="HTH_MERR_2"/>
    <property type="match status" value="2"/>
</dbReference>
<protein>
    <submittedName>
        <fullName evidence="4">MerR family transcriptional regulator</fullName>
    </submittedName>
</protein>
<gene>
    <name evidence="4" type="ORF">KQI88_04655</name>
</gene>
<dbReference type="SMART" id="SM00422">
    <property type="entry name" value="HTH_MERR"/>
    <property type="match status" value="2"/>
</dbReference>
<organism evidence="4 5">
    <name type="scientific">Alkaliphilus flagellatus</name>
    <dbReference type="NCBI Taxonomy" id="2841507"/>
    <lineage>
        <taxon>Bacteria</taxon>
        <taxon>Bacillati</taxon>
        <taxon>Bacillota</taxon>
        <taxon>Clostridia</taxon>
        <taxon>Peptostreptococcales</taxon>
        <taxon>Natronincolaceae</taxon>
        <taxon>Alkaliphilus</taxon>
    </lineage>
</organism>
<keyword evidence="2" id="KW-0804">Transcription</keyword>
<accession>A0ABS6FZM7</accession>
<evidence type="ECO:0000256" key="2">
    <source>
        <dbReference type="ARBA" id="ARBA00023163"/>
    </source>
</evidence>
<evidence type="ECO:0000259" key="3">
    <source>
        <dbReference type="PROSITE" id="PS50937"/>
    </source>
</evidence>
<feature type="domain" description="HTH merR-type" evidence="3">
    <location>
        <begin position="129"/>
        <end position="194"/>
    </location>
</feature>
<keyword evidence="1" id="KW-0805">Transcription regulation</keyword>
<dbReference type="Pfam" id="PF00376">
    <property type="entry name" value="MerR"/>
    <property type="match status" value="1"/>
</dbReference>